<dbReference type="Gene3D" id="3.90.550.10">
    <property type="entry name" value="Spore Coat Polysaccharide Biosynthesis Protein SpsA, Chain A"/>
    <property type="match status" value="1"/>
</dbReference>
<evidence type="ECO:0000256" key="1">
    <source>
        <dbReference type="SAM" id="Coils"/>
    </source>
</evidence>
<feature type="region of interest" description="Disordered" evidence="2">
    <location>
        <begin position="336"/>
        <end position="373"/>
    </location>
</feature>
<proteinExistence type="predicted"/>
<dbReference type="RefSeq" id="WP_387411735.1">
    <property type="nucleotide sequence ID" value="NZ_JBIASD010000008.1"/>
</dbReference>
<evidence type="ECO:0000256" key="2">
    <source>
        <dbReference type="SAM" id="MobiDB-lite"/>
    </source>
</evidence>
<feature type="coiled-coil region" evidence="1">
    <location>
        <begin position="24"/>
        <end position="79"/>
    </location>
</feature>
<dbReference type="EMBL" id="JBIASD010000008">
    <property type="protein sequence ID" value="MFF3666977.1"/>
    <property type="molecule type" value="Genomic_DNA"/>
</dbReference>
<feature type="compositionally biased region" description="Pro residues" evidence="2">
    <location>
        <begin position="140"/>
        <end position="149"/>
    </location>
</feature>
<keyword evidence="1" id="KW-0175">Coiled coil</keyword>
<feature type="compositionally biased region" description="Low complexity" evidence="2">
    <location>
        <begin position="344"/>
        <end position="361"/>
    </location>
</feature>
<evidence type="ECO:0000313" key="4">
    <source>
        <dbReference type="Proteomes" id="UP001602013"/>
    </source>
</evidence>
<comment type="caution">
    <text evidence="3">The sequence shown here is derived from an EMBL/GenBank/DDBJ whole genome shotgun (WGS) entry which is preliminary data.</text>
</comment>
<protein>
    <recommendedName>
        <fullName evidence="5">Glycosyltransferase</fullName>
    </recommendedName>
</protein>
<feature type="compositionally biased region" description="Basic and acidic residues" evidence="2">
    <location>
        <begin position="113"/>
        <end position="133"/>
    </location>
</feature>
<accession>A0ABW6SS47</accession>
<evidence type="ECO:0008006" key="5">
    <source>
        <dbReference type="Google" id="ProtNLM"/>
    </source>
</evidence>
<feature type="region of interest" description="Disordered" evidence="2">
    <location>
        <begin position="107"/>
        <end position="154"/>
    </location>
</feature>
<organism evidence="3 4">
    <name type="scientific">Microtetraspora malaysiensis</name>
    <dbReference type="NCBI Taxonomy" id="161358"/>
    <lineage>
        <taxon>Bacteria</taxon>
        <taxon>Bacillati</taxon>
        <taxon>Actinomycetota</taxon>
        <taxon>Actinomycetes</taxon>
        <taxon>Streptosporangiales</taxon>
        <taxon>Streptosporangiaceae</taxon>
        <taxon>Microtetraspora</taxon>
    </lineage>
</organism>
<name>A0ABW6SS47_9ACTN</name>
<dbReference type="Proteomes" id="UP001602013">
    <property type="component" value="Unassembled WGS sequence"/>
</dbReference>
<gene>
    <name evidence="3" type="ORF">ACFYXI_15370</name>
</gene>
<evidence type="ECO:0000313" key="3">
    <source>
        <dbReference type="EMBL" id="MFF3666977.1"/>
    </source>
</evidence>
<dbReference type="InterPro" id="IPR029044">
    <property type="entry name" value="Nucleotide-diphossugar_trans"/>
</dbReference>
<reference evidence="3 4" key="1">
    <citation type="submission" date="2024-10" db="EMBL/GenBank/DDBJ databases">
        <title>The Natural Products Discovery Center: Release of the First 8490 Sequenced Strains for Exploring Actinobacteria Biosynthetic Diversity.</title>
        <authorList>
            <person name="Kalkreuter E."/>
            <person name="Kautsar S.A."/>
            <person name="Yang D."/>
            <person name="Bader C.D."/>
            <person name="Teijaro C.N."/>
            <person name="Fluegel L."/>
            <person name="Davis C.M."/>
            <person name="Simpson J.R."/>
            <person name="Lauterbach L."/>
            <person name="Steele A.D."/>
            <person name="Gui C."/>
            <person name="Meng S."/>
            <person name="Li G."/>
            <person name="Viehrig K."/>
            <person name="Ye F."/>
            <person name="Su P."/>
            <person name="Kiefer A.F."/>
            <person name="Nichols A."/>
            <person name="Cepeda A.J."/>
            <person name="Yan W."/>
            <person name="Fan B."/>
            <person name="Jiang Y."/>
            <person name="Adhikari A."/>
            <person name="Zheng C.-J."/>
            <person name="Schuster L."/>
            <person name="Cowan T.M."/>
            <person name="Smanski M.J."/>
            <person name="Chevrette M.G."/>
            <person name="De Carvalho L.P.S."/>
            <person name="Shen B."/>
        </authorList>
    </citation>
    <scope>NUCLEOTIDE SEQUENCE [LARGE SCALE GENOMIC DNA]</scope>
    <source>
        <strain evidence="3 4">NPDC002173</strain>
    </source>
</reference>
<dbReference type="SUPFAM" id="SSF53448">
    <property type="entry name" value="Nucleotide-diphospho-sugar transferases"/>
    <property type="match status" value="1"/>
</dbReference>
<keyword evidence="4" id="KW-1185">Reference proteome</keyword>
<sequence length="707" mass="76661">MSETSDLESVKRALAQAVEEAAGAAELSRLLTEYERRLDEVARSEAEALTRMREAEVRARRAERQNTQLAKQLAEQRYQTEVATWKLASVQDSRWLKLGDALHTKNPGTVARTLKEPVKKRPAPKRSEFKSELPDVGEPPATPAAPDPRAPQVSAPMVDGFEVPKGPLARPYLTVASIVDRQTEALLRYEWRQVTNFGPENWAAMLDQHQPHLLFVESVQPGPRQGNGGRWLEALAGESRALRDLVEACRKRGVKTVFWHSAGAVSRAVPAAEHFEYVLTATEARVREWKAALRHDRVGVLPLAVQPRIHNPIPAIGGRTSDVFTLGPVALPVPPVEVSEPDQAGAAPRAEAAEPAPGGRAWQPLPGQDDDKTSYDDVLTAYRRAGLVVAVADADARVVAEIAACATPVLRLAAGVKPEVTVAQAEALLADAAGLEREAHLGWRRTVPVTPLLDPMFDVVGLPNVRNTGTVSVIAAVQGAAELEHLLDQIARQAHVPGQLVIVAEGLDAGLVEKSARQILTPLQTSAEATPGLSLPQGVAVLQDLVVRVPDAPMTRGAALDRALRMAEGDYVAVFDPRDVYGQHYLSDLIRYFGSTETEIVGKASFYAHLPEVGATLLRQPGAEHRFLPEIGGGTLLGRRQALAELGFADVSDDWDETLMRQCRADGVRVYSADRYSYVCVRESAVGRLLGSAQLQGYFPVEPLALI</sequence>